<comment type="caution">
    <text evidence="1">The sequence shown here is derived from an EMBL/GenBank/DDBJ whole genome shotgun (WGS) entry which is preliminary data.</text>
</comment>
<dbReference type="EMBL" id="JBBMFC010000006">
    <property type="protein sequence ID" value="MEQ2578134.1"/>
    <property type="molecule type" value="Genomic_DNA"/>
</dbReference>
<evidence type="ECO:0000313" key="2">
    <source>
        <dbReference type="Proteomes" id="UP001470288"/>
    </source>
</evidence>
<protein>
    <submittedName>
        <fullName evidence="1">Uncharacterized protein</fullName>
    </submittedName>
</protein>
<proteinExistence type="predicted"/>
<accession>A0ABV1HYX3</accession>
<name>A0ABV1HYX3_9FIRM</name>
<keyword evidence="2" id="KW-1185">Reference proteome</keyword>
<sequence>MALSNKHLDGTGLSQLWAKVKELFVAKEAGKGLSTNDYTTDEKNKLTGIEAGAKVNVQSDWNATSGDAFIKNKPESLPANGGNAETVNGHTVNSDVPANAEFTDTKPVDMKGATASAAGTAGYVPAPEAGSQGKFLKADGTWADPTNTTYEEATEEKAGLMSAADKKKVNGMDAAIAAKADKATTVSGYGITDAYTKIEVNAELGKKANTATTLEGYGISDAYTKTAADAAIKKAVDTAVAGVYKIKGSIAFAKLPTQGMVAGDVYNITDDFTTTAAFVEGAGKQCKAGSNVVYTADGWDVMAGTYDFSDFVMKSDIQFLTEEEIDAICVL</sequence>
<organism evidence="1 2">
    <name type="scientific">Hominiventricola aquisgranensis</name>
    <dbReference type="NCBI Taxonomy" id="3133164"/>
    <lineage>
        <taxon>Bacteria</taxon>
        <taxon>Bacillati</taxon>
        <taxon>Bacillota</taxon>
        <taxon>Clostridia</taxon>
        <taxon>Lachnospirales</taxon>
        <taxon>Lachnospiraceae</taxon>
        <taxon>Hominiventricola</taxon>
    </lineage>
</organism>
<dbReference type="RefSeq" id="WP_349143974.1">
    <property type="nucleotide sequence ID" value="NZ_JBBMFC010000006.1"/>
</dbReference>
<evidence type="ECO:0000313" key="1">
    <source>
        <dbReference type="EMBL" id="MEQ2578134.1"/>
    </source>
</evidence>
<reference evidence="1 2" key="1">
    <citation type="submission" date="2024-03" db="EMBL/GenBank/DDBJ databases">
        <title>Human intestinal bacterial collection.</title>
        <authorList>
            <person name="Pauvert C."/>
            <person name="Hitch T.C.A."/>
            <person name="Clavel T."/>
        </authorList>
    </citation>
    <scope>NUCLEOTIDE SEQUENCE [LARGE SCALE GENOMIC DNA]</scope>
    <source>
        <strain evidence="1 2">CLA-AA-H78B</strain>
    </source>
</reference>
<dbReference type="Proteomes" id="UP001470288">
    <property type="component" value="Unassembled WGS sequence"/>
</dbReference>
<gene>
    <name evidence="1" type="ORF">WMO62_04645</name>
</gene>